<sequence length="253" mass="27776">MDLELHHGERTLAEADLLEEFAHNMADDIVQSFLNTMGGEKHPDPDQWLAAELALVIIETALREVCMKDPTKGSEKSEHSEEDSMDMSPSTDIRPVPPPHPPLYQSGLPLVGSLDYPDAPPSTPLVPELQRSRHSFAQKLKGGLANAFLPSPPPPTPKDKEDSSSVDPQMELMEHLMLSLSTDDLPKDGLEVTTQHGASVEHFAETLSCDIVSGVLSVKGREEMQNRINLDLLAQQMAETIISYSLGKTKILQ</sequence>
<organism evidence="2 3">
    <name type="scientific">Oryzias melastigma</name>
    <name type="common">Marine medaka</name>
    <dbReference type="NCBI Taxonomy" id="30732"/>
    <lineage>
        <taxon>Eukaryota</taxon>
        <taxon>Metazoa</taxon>
        <taxon>Chordata</taxon>
        <taxon>Craniata</taxon>
        <taxon>Vertebrata</taxon>
        <taxon>Euteleostomi</taxon>
        <taxon>Actinopterygii</taxon>
        <taxon>Neopterygii</taxon>
        <taxon>Teleostei</taxon>
        <taxon>Neoteleostei</taxon>
        <taxon>Acanthomorphata</taxon>
        <taxon>Ovalentaria</taxon>
        <taxon>Atherinomorphae</taxon>
        <taxon>Beloniformes</taxon>
        <taxon>Adrianichthyidae</taxon>
        <taxon>Oryziinae</taxon>
        <taxon>Oryzias</taxon>
    </lineage>
</organism>
<comment type="caution">
    <text evidence="2">The sequence shown here is derived from an EMBL/GenBank/DDBJ whole genome shotgun (WGS) entry which is preliminary data.</text>
</comment>
<evidence type="ECO:0000256" key="1">
    <source>
        <dbReference type="SAM" id="MobiDB-lite"/>
    </source>
</evidence>
<keyword evidence="2" id="KW-0418">Kinase</keyword>
<feature type="region of interest" description="Disordered" evidence="1">
    <location>
        <begin position="144"/>
        <end position="166"/>
    </location>
</feature>
<dbReference type="EMBL" id="WKFB01000233">
    <property type="protein sequence ID" value="KAF6730615.1"/>
    <property type="molecule type" value="Genomic_DNA"/>
</dbReference>
<evidence type="ECO:0000313" key="2">
    <source>
        <dbReference type="EMBL" id="KAF6730615.1"/>
    </source>
</evidence>
<proteinExistence type="predicted"/>
<name>A0A834CJE3_ORYME</name>
<reference evidence="2" key="1">
    <citation type="journal article" name="BMC Genomics">
        <title>Long-read sequencing and de novo genome assembly of marine medaka (Oryzias melastigma).</title>
        <authorList>
            <person name="Liang P."/>
            <person name="Saqib H.S.A."/>
            <person name="Ni X."/>
            <person name="Shen Y."/>
        </authorList>
    </citation>
    <scope>NUCLEOTIDE SEQUENCE</scope>
    <source>
        <strain evidence="2">Bigg-433</strain>
    </source>
</reference>
<feature type="region of interest" description="Disordered" evidence="1">
    <location>
        <begin position="68"/>
        <end position="127"/>
    </location>
</feature>
<dbReference type="AlphaFoldDB" id="A0A834CJE3"/>
<gene>
    <name evidence="2" type="ORF">FQA47_024537</name>
</gene>
<evidence type="ECO:0000313" key="3">
    <source>
        <dbReference type="Proteomes" id="UP000646548"/>
    </source>
</evidence>
<dbReference type="GO" id="GO:0016301">
    <property type="term" value="F:kinase activity"/>
    <property type="evidence" value="ECO:0007669"/>
    <property type="project" value="UniProtKB-KW"/>
</dbReference>
<keyword evidence="2" id="KW-0808">Transferase</keyword>
<feature type="compositionally biased region" description="Basic and acidic residues" evidence="1">
    <location>
        <begin position="68"/>
        <end position="79"/>
    </location>
</feature>
<protein>
    <submittedName>
        <fullName evidence="2">A-kinase anchor protein 11</fullName>
    </submittedName>
</protein>
<accession>A0A834CJE3</accession>
<dbReference type="Proteomes" id="UP000646548">
    <property type="component" value="Unassembled WGS sequence"/>
</dbReference>